<dbReference type="PROSITE" id="PS00109">
    <property type="entry name" value="PROTEIN_KINASE_TYR"/>
    <property type="match status" value="1"/>
</dbReference>
<dbReference type="AlphaFoldDB" id="A0A1I7RSS4"/>
<keyword evidence="1" id="KW-1133">Transmembrane helix</keyword>
<dbReference type="InterPro" id="IPR008266">
    <property type="entry name" value="Tyr_kinase_AS"/>
</dbReference>
<dbReference type="SMR" id="A0A1I7RSS4"/>
<dbReference type="WBParaSite" id="BXY_0377800.1">
    <property type="protein sequence ID" value="BXY_0377800.1"/>
    <property type="gene ID" value="BXY_0377800"/>
</dbReference>
<dbReference type="Proteomes" id="UP000582659">
    <property type="component" value="Unassembled WGS sequence"/>
</dbReference>
<dbReference type="InterPro" id="IPR050122">
    <property type="entry name" value="RTK"/>
</dbReference>
<dbReference type="Gene3D" id="3.30.200.20">
    <property type="entry name" value="Phosphorylase Kinase, domain 1"/>
    <property type="match status" value="1"/>
</dbReference>
<protein>
    <submittedName>
        <fullName evidence="4">(pine wood nematode) hypothetical protein</fullName>
    </submittedName>
    <submittedName>
        <fullName evidence="7">Protein kinase domain-containing protein</fullName>
    </submittedName>
</protein>
<dbReference type="GO" id="GO:0005524">
    <property type="term" value="F:ATP binding"/>
    <property type="evidence" value="ECO:0007669"/>
    <property type="project" value="InterPro"/>
</dbReference>
<keyword evidence="1" id="KW-0812">Transmembrane</keyword>
<sequence length="880" mass="100230">MSPLLWAFLLSIVINLRAEPEVSAYENCFLICVAKCMKSDKGIQTCGEKCREYREPNLCKSPKCWKKCKDLKDSSENSSEDFKPLDAPFNLSAVYNKNMFVDIHWDSKEDVKVFVVQFKRHSQEEWDVSDQLIVNQNFLTNFSMKDADVCEPLDFRIGGVSPKKGLGIFSPPATILSPEPDLTHLTHLSSTYKPPDSNSKYPNGTIEIVMTYDSKEWPLGDEDLVVDVNFHNVKCVKPDFLGSENPEFYKGPRPKTLIGIASADYMYRECIFSYGLQKVSSTQCKKTFNFDTTFNILYINCSNVINSNCALETKSKGPVCGQVDNFKYSIQNINEVDWSNPSSNISVNVTFEPMNKIKKDVLYFVALYGTAEKYDNLEKATYMGVNLTTEMGRVSNCPVVEGKVNHQSELVQKCINSSGNSIVISNLRMDTIYGVTLCGVRDPNNLEFPLLNAPKSVKPKADMIYIDSDVYRTSNTWLFISVGVGLLILGIFFLAYYQCKREKQWKNEKKKLEQSHSAAYSENRYTDLPKIQDLWELERRNLIIYHEKQLGSGAFGAVYLGKLIGSAKGSQAAQSTLGVNLMRVENCEVAVKMLPEYADHLSKQEFLREIGLMKTLGYHERLVNMLACITDSEPYCLVMEHCSDGDLQHFLKKRCEYMLKLENEGVEVEDESVDQEMVMTLKQLLMFAVQISYGLEYLSQKGFVHRDVAARNVLVHEKTSAKIGDFGLCRYIYAESSQYKSKGGRLPLKWMSPEAIRHYEFTTKSDVWSFGILMFEIITLGGTPYPGVPPEDMLPFLESGKRMERPDNCPETFYSIMTQCWEQSPENRPSFSDVRQLLARQLENITDEYSYLKLDAGKDYYRVDYDKDGEPKVETVLVSA</sequence>
<reference evidence="7" key="1">
    <citation type="submission" date="2016-11" db="UniProtKB">
        <authorList>
            <consortium name="WormBaseParasite"/>
        </authorList>
    </citation>
    <scope>IDENTIFICATION</scope>
</reference>
<dbReference type="GO" id="GO:0007169">
    <property type="term" value="P:cell surface receptor protein tyrosine kinase signaling pathway"/>
    <property type="evidence" value="ECO:0007669"/>
    <property type="project" value="TreeGrafter"/>
</dbReference>
<dbReference type="Pfam" id="PF07714">
    <property type="entry name" value="PK_Tyr_Ser-Thr"/>
    <property type="match status" value="1"/>
</dbReference>
<dbReference type="FunFam" id="1.10.510.10:FF:000994">
    <property type="entry name" value="Hypoxia Inhibited Receptor tyrosine kinase"/>
    <property type="match status" value="1"/>
</dbReference>
<evidence type="ECO:0000256" key="1">
    <source>
        <dbReference type="SAM" id="Phobius"/>
    </source>
</evidence>
<feature type="transmembrane region" description="Helical" evidence="1">
    <location>
        <begin position="477"/>
        <end position="497"/>
    </location>
</feature>
<dbReference type="GO" id="GO:0005886">
    <property type="term" value="C:plasma membrane"/>
    <property type="evidence" value="ECO:0007669"/>
    <property type="project" value="TreeGrafter"/>
</dbReference>
<dbReference type="PROSITE" id="PS50011">
    <property type="entry name" value="PROTEIN_KINASE_DOM"/>
    <property type="match status" value="1"/>
</dbReference>
<dbReference type="Gene3D" id="1.10.510.10">
    <property type="entry name" value="Transferase(Phosphotransferase) domain 1"/>
    <property type="match status" value="1"/>
</dbReference>
<dbReference type="Proteomes" id="UP000659654">
    <property type="component" value="Unassembled WGS sequence"/>
</dbReference>
<evidence type="ECO:0000313" key="7">
    <source>
        <dbReference type="WBParaSite" id="BXY_0377800.1"/>
    </source>
</evidence>
<dbReference type="InterPro" id="IPR001245">
    <property type="entry name" value="Ser-Thr/Tyr_kinase_cat_dom"/>
</dbReference>
<dbReference type="SUPFAM" id="SSF56112">
    <property type="entry name" value="Protein kinase-like (PK-like)"/>
    <property type="match status" value="1"/>
</dbReference>
<dbReference type="PANTHER" id="PTHR24416">
    <property type="entry name" value="TYROSINE-PROTEIN KINASE RECEPTOR"/>
    <property type="match status" value="1"/>
</dbReference>
<evidence type="ECO:0000259" key="3">
    <source>
        <dbReference type="PROSITE" id="PS50011"/>
    </source>
</evidence>
<feature type="chain" id="PRO_5035399522" evidence="2">
    <location>
        <begin position="19"/>
        <end position="880"/>
    </location>
</feature>
<proteinExistence type="predicted"/>
<dbReference type="EMBL" id="CAJFCV020000005">
    <property type="protein sequence ID" value="CAG9122819.1"/>
    <property type="molecule type" value="Genomic_DNA"/>
</dbReference>
<evidence type="ECO:0000313" key="5">
    <source>
        <dbReference type="Proteomes" id="UP000095284"/>
    </source>
</evidence>
<dbReference type="GO" id="GO:0004714">
    <property type="term" value="F:transmembrane receptor protein tyrosine kinase activity"/>
    <property type="evidence" value="ECO:0007669"/>
    <property type="project" value="TreeGrafter"/>
</dbReference>
<keyword evidence="2" id="KW-0732">Signal</keyword>
<dbReference type="OrthoDB" id="3256376at2759"/>
<evidence type="ECO:0000313" key="6">
    <source>
        <dbReference type="Proteomes" id="UP000659654"/>
    </source>
</evidence>
<feature type="signal peptide" evidence="2">
    <location>
        <begin position="1"/>
        <end position="18"/>
    </location>
</feature>
<accession>A0A1I7RSS4</accession>
<reference evidence="4" key="2">
    <citation type="submission" date="2020-09" db="EMBL/GenBank/DDBJ databases">
        <authorList>
            <person name="Kikuchi T."/>
        </authorList>
    </citation>
    <scope>NUCLEOTIDE SEQUENCE</scope>
    <source>
        <strain evidence="4">Ka4C1</strain>
    </source>
</reference>
<evidence type="ECO:0000256" key="2">
    <source>
        <dbReference type="SAM" id="SignalP"/>
    </source>
</evidence>
<dbReference type="CDD" id="cd00192">
    <property type="entry name" value="PTKc"/>
    <property type="match status" value="1"/>
</dbReference>
<dbReference type="InterPro" id="IPR000719">
    <property type="entry name" value="Prot_kinase_dom"/>
</dbReference>
<dbReference type="GO" id="GO:0043235">
    <property type="term" value="C:receptor complex"/>
    <property type="evidence" value="ECO:0007669"/>
    <property type="project" value="TreeGrafter"/>
</dbReference>
<organism evidence="5 7">
    <name type="scientific">Bursaphelenchus xylophilus</name>
    <name type="common">Pinewood nematode worm</name>
    <name type="synonym">Aphelenchoides xylophilus</name>
    <dbReference type="NCBI Taxonomy" id="6326"/>
    <lineage>
        <taxon>Eukaryota</taxon>
        <taxon>Metazoa</taxon>
        <taxon>Ecdysozoa</taxon>
        <taxon>Nematoda</taxon>
        <taxon>Chromadorea</taxon>
        <taxon>Rhabditida</taxon>
        <taxon>Tylenchina</taxon>
        <taxon>Tylenchomorpha</taxon>
        <taxon>Aphelenchoidea</taxon>
        <taxon>Aphelenchoididae</taxon>
        <taxon>Bursaphelenchus</taxon>
    </lineage>
</organism>
<dbReference type="EMBL" id="CAJFDI010000005">
    <property type="protein sequence ID" value="CAD5231565.1"/>
    <property type="molecule type" value="Genomic_DNA"/>
</dbReference>
<gene>
    <name evidence="4" type="ORF">BXYJ_LOCUS11661</name>
</gene>
<dbReference type="SMART" id="SM00219">
    <property type="entry name" value="TyrKc"/>
    <property type="match status" value="1"/>
</dbReference>
<feature type="domain" description="Protein kinase" evidence="3">
    <location>
        <begin position="544"/>
        <end position="852"/>
    </location>
</feature>
<dbReference type="InterPro" id="IPR020635">
    <property type="entry name" value="Tyr_kinase_cat_dom"/>
</dbReference>
<dbReference type="InterPro" id="IPR011009">
    <property type="entry name" value="Kinase-like_dom_sf"/>
</dbReference>
<keyword evidence="6" id="KW-1185">Reference proteome</keyword>
<keyword evidence="1" id="KW-0472">Membrane</keyword>
<dbReference type="eggNOG" id="KOG0200">
    <property type="taxonomic scope" value="Eukaryota"/>
</dbReference>
<dbReference type="Proteomes" id="UP000095284">
    <property type="component" value="Unplaced"/>
</dbReference>
<evidence type="ECO:0000313" key="4">
    <source>
        <dbReference type="EMBL" id="CAD5231565.1"/>
    </source>
</evidence>
<dbReference type="PANTHER" id="PTHR24416:SF583">
    <property type="entry name" value="RECEPTOR PROTEIN-TYROSINE KINASE"/>
    <property type="match status" value="1"/>
</dbReference>
<dbReference type="PRINTS" id="PR00109">
    <property type="entry name" value="TYRKINASE"/>
</dbReference>
<name>A0A1I7RSS4_BURXY</name>